<evidence type="ECO:0008006" key="3">
    <source>
        <dbReference type="Google" id="ProtNLM"/>
    </source>
</evidence>
<dbReference type="SUPFAM" id="SSF52047">
    <property type="entry name" value="RNI-like"/>
    <property type="match status" value="1"/>
</dbReference>
<evidence type="ECO:0000313" key="1">
    <source>
        <dbReference type="EMBL" id="KAJ7699054.1"/>
    </source>
</evidence>
<dbReference type="Gene3D" id="3.80.10.10">
    <property type="entry name" value="Ribonuclease Inhibitor"/>
    <property type="match status" value="1"/>
</dbReference>
<reference evidence="1" key="1">
    <citation type="submission" date="2023-03" db="EMBL/GenBank/DDBJ databases">
        <title>Massive genome expansion in bonnet fungi (Mycena s.s.) driven by repeated elements and novel gene families across ecological guilds.</title>
        <authorList>
            <consortium name="Lawrence Berkeley National Laboratory"/>
            <person name="Harder C.B."/>
            <person name="Miyauchi S."/>
            <person name="Viragh M."/>
            <person name="Kuo A."/>
            <person name="Thoen E."/>
            <person name="Andreopoulos B."/>
            <person name="Lu D."/>
            <person name="Skrede I."/>
            <person name="Drula E."/>
            <person name="Henrissat B."/>
            <person name="Morin E."/>
            <person name="Kohler A."/>
            <person name="Barry K."/>
            <person name="LaButti K."/>
            <person name="Morin E."/>
            <person name="Salamov A."/>
            <person name="Lipzen A."/>
            <person name="Mereny Z."/>
            <person name="Hegedus B."/>
            <person name="Baldrian P."/>
            <person name="Stursova M."/>
            <person name="Weitz H."/>
            <person name="Taylor A."/>
            <person name="Grigoriev I.V."/>
            <person name="Nagy L.G."/>
            <person name="Martin F."/>
            <person name="Kauserud H."/>
        </authorList>
    </citation>
    <scope>NUCLEOTIDE SEQUENCE</scope>
    <source>
        <strain evidence="1">CBHHK067</strain>
    </source>
</reference>
<dbReference type="InterPro" id="IPR032675">
    <property type="entry name" value="LRR_dom_sf"/>
</dbReference>
<evidence type="ECO:0000313" key="2">
    <source>
        <dbReference type="Proteomes" id="UP001221757"/>
    </source>
</evidence>
<dbReference type="AlphaFoldDB" id="A0AAD7GNC1"/>
<keyword evidence="2" id="KW-1185">Reference proteome</keyword>
<comment type="caution">
    <text evidence="1">The sequence shown here is derived from an EMBL/GenBank/DDBJ whole genome shotgun (WGS) entry which is preliminary data.</text>
</comment>
<protein>
    <recommendedName>
        <fullName evidence="3">F-box domain-containing protein</fullName>
    </recommendedName>
</protein>
<accession>A0AAD7GNC1</accession>
<sequence length="359" mass="39831">MAKNLPQELIDLIVGDFQTLDDPTGIARRTVAQCGLVCKRWLPVSRNRLFANVDLHDRNMGPFLSIVKTCPFPIPMFIRTLGLSSRREDKSLEESLRTLGPLPQLTTLRVAMDHAVFALNSALLAQRFASISKLVLNNCELRLNAVMDAVSSFRGLESLGIHRVELYGTFRPGPAYKFPPQCRTLSVHLSPDRTVQIFRTILSLSKIPVFSSLSIYGMDSRTGTSFEQYLCHVGDRIHHLRLESDHYLFPAFPGGLCHSTGLRCLDLVFEHDGDIPDGVLRTLPHLRSSDLTLNLLDNYGTKFACSQWELLDQALAGEGVAHPGTIVVRTASSTLVAELPKCMPKALARGILQVVDESE</sequence>
<name>A0AAD7GNC1_MYCRO</name>
<gene>
    <name evidence="1" type="ORF">B0H17DRAFT_317868</name>
</gene>
<dbReference type="Proteomes" id="UP001221757">
    <property type="component" value="Unassembled WGS sequence"/>
</dbReference>
<dbReference type="EMBL" id="JARKIE010000024">
    <property type="protein sequence ID" value="KAJ7699054.1"/>
    <property type="molecule type" value="Genomic_DNA"/>
</dbReference>
<proteinExistence type="predicted"/>
<organism evidence="1 2">
    <name type="scientific">Mycena rosella</name>
    <name type="common">Pink bonnet</name>
    <name type="synonym">Agaricus rosellus</name>
    <dbReference type="NCBI Taxonomy" id="1033263"/>
    <lineage>
        <taxon>Eukaryota</taxon>
        <taxon>Fungi</taxon>
        <taxon>Dikarya</taxon>
        <taxon>Basidiomycota</taxon>
        <taxon>Agaricomycotina</taxon>
        <taxon>Agaricomycetes</taxon>
        <taxon>Agaricomycetidae</taxon>
        <taxon>Agaricales</taxon>
        <taxon>Marasmiineae</taxon>
        <taxon>Mycenaceae</taxon>
        <taxon>Mycena</taxon>
    </lineage>
</organism>